<evidence type="ECO:0000256" key="3">
    <source>
        <dbReference type="ARBA" id="ARBA00021539"/>
    </source>
</evidence>
<evidence type="ECO:0000313" key="12">
    <source>
        <dbReference type="EMBL" id="MDE1463852.1"/>
    </source>
</evidence>
<proteinExistence type="inferred from homology"/>
<feature type="compositionally biased region" description="Polar residues" evidence="10">
    <location>
        <begin position="202"/>
        <end position="211"/>
    </location>
</feature>
<gene>
    <name evidence="12" type="primary">gspJ</name>
    <name evidence="12" type="ORF">ORQ98_18015</name>
</gene>
<accession>A0ABT5UBV8</accession>
<keyword evidence="7 11" id="KW-0812">Transmembrane</keyword>
<dbReference type="PANTHER" id="PTHR39583:SF2">
    <property type="entry name" value="TYPE II SECRETION SYSTEM PROTEIN J"/>
    <property type="match status" value="1"/>
</dbReference>
<keyword evidence="5" id="KW-0488">Methylation</keyword>
<sequence>MKNTATVPLHNSLSGFTLLEVVIAVAIFSLLGLATYQLFSSVLNTQTAVFERSEKVIALQRATFMLQRDIGNMVARSVRDELGGNEDTWSCDEFEQTFVFTHHAWDNPLNEERSELQRVQYRMVPDEEAEEQGNDDLFILERDYWRVLDKAPEPKLYEQKLLAGIKSLKWRFLERKEKTSGSRGINTNIDDDWKECKDYAPSPNQGSTNNRNLPKAIEVTFEHTLFGELRVLIEVAKGKV</sequence>
<dbReference type="Gene3D" id="3.10.610.10">
    <property type="entry name" value="GSPII I/J protein-like"/>
    <property type="match status" value="1"/>
</dbReference>
<dbReference type="RefSeq" id="WP_274690186.1">
    <property type="nucleotide sequence ID" value="NZ_JAPMOU010000025.1"/>
</dbReference>
<dbReference type="PANTHER" id="PTHR39583">
    <property type="entry name" value="TYPE II SECRETION SYSTEM PROTEIN J-RELATED"/>
    <property type="match status" value="1"/>
</dbReference>
<keyword evidence="4" id="KW-1003">Cell membrane</keyword>
<dbReference type="Proteomes" id="UP001528823">
    <property type="component" value="Unassembled WGS sequence"/>
</dbReference>
<comment type="caution">
    <text evidence="12">The sequence shown here is derived from an EMBL/GenBank/DDBJ whole genome shotgun (WGS) entry which is preliminary data.</text>
</comment>
<evidence type="ECO:0000256" key="9">
    <source>
        <dbReference type="ARBA" id="ARBA00023136"/>
    </source>
</evidence>
<evidence type="ECO:0000313" key="13">
    <source>
        <dbReference type="Proteomes" id="UP001528823"/>
    </source>
</evidence>
<evidence type="ECO:0000256" key="11">
    <source>
        <dbReference type="SAM" id="Phobius"/>
    </source>
</evidence>
<dbReference type="InterPro" id="IPR045584">
    <property type="entry name" value="Pilin-like"/>
</dbReference>
<keyword evidence="9 11" id="KW-0472">Membrane</keyword>
<dbReference type="Pfam" id="PF07963">
    <property type="entry name" value="N_methyl"/>
    <property type="match status" value="1"/>
</dbReference>
<evidence type="ECO:0000256" key="7">
    <source>
        <dbReference type="ARBA" id="ARBA00022692"/>
    </source>
</evidence>
<reference evidence="12 13" key="1">
    <citation type="submission" date="2022-11" db="EMBL/GenBank/DDBJ databases">
        <title>Spartinivicinus poritis sp. nov., isolated from scleractinian coral Porites lutea.</title>
        <authorList>
            <person name="Zhang G."/>
            <person name="Cai L."/>
            <person name="Wei Q."/>
        </authorList>
    </citation>
    <scope>NUCLEOTIDE SEQUENCE [LARGE SCALE GENOMIC DNA]</scope>
    <source>
        <strain evidence="12 13">A2-2</strain>
    </source>
</reference>
<evidence type="ECO:0000256" key="10">
    <source>
        <dbReference type="SAM" id="MobiDB-lite"/>
    </source>
</evidence>
<feature type="transmembrane region" description="Helical" evidence="11">
    <location>
        <begin position="12"/>
        <end position="36"/>
    </location>
</feature>
<keyword evidence="8 11" id="KW-1133">Transmembrane helix</keyword>
<evidence type="ECO:0000256" key="4">
    <source>
        <dbReference type="ARBA" id="ARBA00022475"/>
    </source>
</evidence>
<dbReference type="InterPro" id="IPR012902">
    <property type="entry name" value="N_methyl_site"/>
</dbReference>
<comment type="subcellular location">
    <subcellularLocation>
        <location evidence="1">Cell inner membrane</location>
        <topology evidence="1">Single-pass membrane protein</topology>
    </subcellularLocation>
</comment>
<dbReference type="InterPro" id="IPR051621">
    <property type="entry name" value="T2SS_protein_J"/>
</dbReference>
<evidence type="ECO:0000256" key="1">
    <source>
        <dbReference type="ARBA" id="ARBA00004377"/>
    </source>
</evidence>
<comment type="similarity">
    <text evidence="2">Belongs to the GSP J family.</text>
</comment>
<keyword evidence="13" id="KW-1185">Reference proteome</keyword>
<dbReference type="NCBIfam" id="TIGR02532">
    <property type="entry name" value="IV_pilin_GFxxxE"/>
    <property type="match status" value="1"/>
</dbReference>
<dbReference type="Pfam" id="PF11612">
    <property type="entry name" value="T2SSJ"/>
    <property type="match status" value="1"/>
</dbReference>
<name>A0ABT5UBV8_9GAMM</name>
<dbReference type="NCBIfam" id="TIGR01711">
    <property type="entry name" value="gspJ"/>
    <property type="match status" value="1"/>
</dbReference>
<dbReference type="InterPro" id="IPR010055">
    <property type="entry name" value="T2SS_protein-GspJ"/>
</dbReference>
<evidence type="ECO:0000256" key="6">
    <source>
        <dbReference type="ARBA" id="ARBA00022519"/>
    </source>
</evidence>
<evidence type="ECO:0000256" key="8">
    <source>
        <dbReference type="ARBA" id="ARBA00022989"/>
    </source>
</evidence>
<evidence type="ECO:0000256" key="5">
    <source>
        <dbReference type="ARBA" id="ARBA00022481"/>
    </source>
</evidence>
<dbReference type="SUPFAM" id="SSF54523">
    <property type="entry name" value="Pili subunits"/>
    <property type="match status" value="1"/>
</dbReference>
<protein>
    <recommendedName>
        <fullName evidence="3">Type II secretion system protein J</fullName>
    </recommendedName>
</protein>
<evidence type="ECO:0000256" key="2">
    <source>
        <dbReference type="ARBA" id="ARBA00011084"/>
    </source>
</evidence>
<keyword evidence="6" id="KW-0997">Cell inner membrane</keyword>
<feature type="region of interest" description="Disordered" evidence="10">
    <location>
        <begin position="192"/>
        <end position="211"/>
    </location>
</feature>
<dbReference type="EMBL" id="JAPMOU010000025">
    <property type="protein sequence ID" value="MDE1463852.1"/>
    <property type="molecule type" value="Genomic_DNA"/>
</dbReference>
<dbReference type="PROSITE" id="PS00409">
    <property type="entry name" value="PROKAR_NTER_METHYL"/>
    <property type="match status" value="1"/>
</dbReference>
<organism evidence="12 13">
    <name type="scientific">Spartinivicinus poritis</name>
    <dbReference type="NCBI Taxonomy" id="2994640"/>
    <lineage>
        <taxon>Bacteria</taxon>
        <taxon>Pseudomonadati</taxon>
        <taxon>Pseudomonadota</taxon>
        <taxon>Gammaproteobacteria</taxon>
        <taxon>Oceanospirillales</taxon>
        <taxon>Zooshikellaceae</taxon>
        <taxon>Spartinivicinus</taxon>
    </lineage>
</organism>